<protein>
    <recommendedName>
        <fullName evidence="4">Major facilitator superfamily (MFS) profile domain-containing protein</fullName>
    </recommendedName>
</protein>
<dbReference type="SUPFAM" id="SSF103473">
    <property type="entry name" value="MFS general substrate transporter"/>
    <property type="match status" value="1"/>
</dbReference>
<name>A0A068QXQ9_9GAMM</name>
<evidence type="ECO:0000313" key="5">
    <source>
        <dbReference type="EMBL" id="CDG19782.1"/>
    </source>
</evidence>
<proteinExistence type="predicted"/>
<dbReference type="AlphaFoldDB" id="A0A068QXQ9"/>
<dbReference type="Gene3D" id="1.20.1250.20">
    <property type="entry name" value="MFS general substrate transporter like domains"/>
    <property type="match status" value="1"/>
</dbReference>
<dbReference type="InterPro" id="IPR036259">
    <property type="entry name" value="MFS_trans_sf"/>
</dbReference>
<dbReference type="EMBL" id="FO704551">
    <property type="protein sequence ID" value="CDG19782.1"/>
    <property type="molecule type" value="Genomic_DNA"/>
</dbReference>
<keyword evidence="1" id="KW-0812">Transmembrane</keyword>
<dbReference type="STRING" id="1354304.XPG1_0127"/>
<dbReference type="PROSITE" id="PS50850">
    <property type="entry name" value="MFS"/>
    <property type="match status" value="1"/>
</dbReference>
<sequence>MAMIAFLQILDLTIANVALSTIAGDLGSSVSQGTWVITSFGVANMISIPLTGWLAK</sequence>
<keyword evidence="6" id="KW-1185">Reference proteome</keyword>
<dbReference type="InterPro" id="IPR020846">
    <property type="entry name" value="MFS_dom"/>
</dbReference>
<keyword evidence="2" id="KW-1133">Transmembrane helix</keyword>
<dbReference type="GO" id="GO:0022857">
    <property type="term" value="F:transmembrane transporter activity"/>
    <property type="evidence" value="ECO:0007669"/>
    <property type="project" value="InterPro"/>
</dbReference>
<accession>A0A068QXQ9</accession>
<evidence type="ECO:0000259" key="4">
    <source>
        <dbReference type="PROSITE" id="PS50850"/>
    </source>
</evidence>
<evidence type="ECO:0000256" key="1">
    <source>
        <dbReference type="ARBA" id="ARBA00022692"/>
    </source>
</evidence>
<dbReference type="Proteomes" id="UP000032735">
    <property type="component" value="Chromosome"/>
</dbReference>
<keyword evidence="3" id="KW-0472">Membrane</keyword>
<evidence type="ECO:0000256" key="3">
    <source>
        <dbReference type="ARBA" id="ARBA00023136"/>
    </source>
</evidence>
<dbReference type="HOGENOM" id="CLU_201906_1_0_6"/>
<organism evidence="5 6">
    <name type="scientific">Xenorhabdus poinarii G6</name>
    <dbReference type="NCBI Taxonomy" id="1354304"/>
    <lineage>
        <taxon>Bacteria</taxon>
        <taxon>Pseudomonadati</taxon>
        <taxon>Pseudomonadota</taxon>
        <taxon>Gammaproteobacteria</taxon>
        <taxon>Enterobacterales</taxon>
        <taxon>Morganellaceae</taxon>
        <taxon>Xenorhabdus</taxon>
    </lineage>
</organism>
<reference evidence="5 6" key="1">
    <citation type="submission" date="2013-07" db="EMBL/GenBank/DDBJ databases">
        <authorList>
            <person name="Genoscope - CEA"/>
        </authorList>
    </citation>
    <scope>NUCLEOTIDE SEQUENCE [LARGE SCALE GENOMIC DNA]</scope>
    <source>
        <strain evidence="5 6">G6</strain>
    </source>
</reference>
<evidence type="ECO:0000313" key="6">
    <source>
        <dbReference type="Proteomes" id="UP000032735"/>
    </source>
</evidence>
<gene>
    <name evidence="5" type="ORF">XPG1_0127</name>
</gene>
<evidence type="ECO:0000256" key="2">
    <source>
        <dbReference type="ARBA" id="ARBA00022989"/>
    </source>
</evidence>
<dbReference type="KEGG" id="xpo:XPG1_0127"/>
<feature type="domain" description="Major facilitator superfamily (MFS) profile" evidence="4">
    <location>
        <begin position="1"/>
        <end position="56"/>
    </location>
</feature>